<dbReference type="PANTHER" id="PTHR13789:SF309">
    <property type="entry name" value="PUTATIVE (AFU_ORTHOLOGUE AFUA_6G14510)-RELATED"/>
    <property type="match status" value="1"/>
</dbReference>
<dbReference type="Gene3D" id="3.50.50.60">
    <property type="entry name" value="FAD/NAD(P)-binding domain"/>
    <property type="match status" value="1"/>
</dbReference>
<feature type="domain" description="FAD-binding" evidence="3">
    <location>
        <begin position="7"/>
        <end position="334"/>
    </location>
</feature>
<reference evidence="4 5" key="1">
    <citation type="submission" date="2024-03" db="EMBL/GenBank/DDBJ databases">
        <title>High-quality draft genome sequence of Oceanobacter sp. wDCs-4.</title>
        <authorList>
            <person name="Dong C."/>
        </authorList>
    </citation>
    <scope>NUCLEOTIDE SEQUENCE [LARGE SCALE GENOMIC DNA]</scope>
    <source>
        <strain evidence="5">wDCs-4</strain>
    </source>
</reference>
<dbReference type="NCBIfam" id="NF005313">
    <property type="entry name" value="PRK06847.1"/>
    <property type="match status" value="1"/>
</dbReference>
<dbReference type="InterPro" id="IPR036188">
    <property type="entry name" value="FAD/NAD-bd_sf"/>
</dbReference>
<dbReference type="InterPro" id="IPR050493">
    <property type="entry name" value="FAD-dep_Monooxygenase_BioMet"/>
</dbReference>
<dbReference type="PANTHER" id="PTHR13789">
    <property type="entry name" value="MONOOXYGENASE"/>
    <property type="match status" value="1"/>
</dbReference>
<proteinExistence type="predicted"/>
<dbReference type="SUPFAM" id="SSF51905">
    <property type="entry name" value="FAD/NAD(P)-binding domain"/>
    <property type="match status" value="1"/>
</dbReference>
<sequence>MTLPAQKILIIGGGFTGMSAAILLKQLGADVELVEIDPNWRTDGAGITVSGPSLRAIEAIGVLPQFKAQGAITEGVKIFNAEGMQIKEIQTPAVPNSSIVGGGGIMRPVLARILGEATKAQGVDVHLGVTFTRIKEIDEQVHVTFSDGRSGQYDLVLGTDGVFSQVRQALFEDAPTPQYTGQGVWRAVIPRGDVSCAMQYLGPKGKVGFTPVSDTEMYLYYTEARPTMDKFFEAHELVPHLSSLLEQFSAPEVVKIREGLGASSQIIYRPLEGMLMPRPWYKGRVLLMGDCVHATTPHLASGAGMGHEDAVVLADEFKNGGTVHEVIERFQNRRWERCRMIVTNSGRLGEIEKTGGPKEEHMQIMGISMAGLLAPI</sequence>
<keyword evidence="2" id="KW-0503">Monooxygenase</keyword>
<organism evidence="4 5">
    <name type="scientific">Oceanobacter antarcticus</name>
    <dbReference type="NCBI Taxonomy" id="3133425"/>
    <lineage>
        <taxon>Bacteria</taxon>
        <taxon>Pseudomonadati</taxon>
        <taxon>Pseudomonadota</taxon>
        <taxon>Gammaproteobacteria</taxon>
        <taxon>Oceanospirillales</taxon>
        <taxon>Oceanospirillaceae</taxon>
        <taxon>Oceanobacter</taxon>
    </lineage>
</organism>
<evidence type="ECO:0000313" key="4">
    <source>
        <dbReference type="EMBL" id="MFK4754051.1"/>
    </source>
</evidence>
<evidence type="ECO:0000259" key="3">
    <source>
        <dbReference type="Pfam" id="PF01494"/>
    </source>
</evidence>
<dbReference type="RefSeq" id="WP_416207011.1">
    <property type="nucleotide sequence ID" value="NZ_JBBKTX010000023.1"/>
</dbReference>
<name>A0ABW8NMF3_9GAMM</name>
<evidence type="ECO:0000256" key="1">
    <source>
        <dbReference type="ARBA" id="ARBA00023002"/>
    </source>
</evidence>
<accession>A0ABW8NMF3</accession>
<evidence type="ECO:0000313" key="5">
    <source>
        <dbReference type="Proteomes" id="UP001620597"/>
    </source>
</evidence>
<evidence type="ECO:0000256" key="2">
    <source>
        <dbReference type="ARBA" id="ARBA00023033"/>
    </source>
</evidence>
<keyword evidence="1" id="KW-0560">Oxidoreductase</keyword>
<dbReference type="Proteomes" id="UP001620597">
    <property type="component" value="Unassembled WGS sequence"/>
</dbReference>
<dbReference type="InterPro" id="IPR002938">
    <property type="entry name" value="FAD-bd"/>
</dbReference>
<gene>
    <name evidence="4" type="ORF">WG929_16690</name>
</gene>
<comment type="caution">
    <text evidence="4">The sequence shown here is derived from an EMBL/GenBank/DDBJ whole genome shotgun (WGS) entry which is preliminary data.</text>
</comment>
<dbReference type="Pfam" id="PF01494">
    <property type="entry name" value="FAD_binding_3"/>
    <property type="match status" value="1"/>
</dbReference>
<protein>
    <submittedName>
        <fullName evidence="4">FAD-dependent oxidoreductase</fullName>
    </submittedName>
</protein>
<keyword evidence="5" id="KW-1185">Reference proteome</keyword>
<dbReference type="EMBL" id="JBBKTX010000023">
    <property type="protein sequence ID" value="MFK4754051.1"/>
    <property type="molecule type" value="Genomic_DNA"/>
</dbReference>
<dbReference type="PRINTS" id="PR00420">
    <property type="entry name" value="RNGMNOXGNASE"/>
</dbReference>